<feature type="domain" description="Histidine kinase" evidence="17">
    <location>
        <begin position="279"/>
        <end position="496"/>
    </location>
</feature>
<dbReference type="InterPro" id="IPR036890">
    <property type="entry name" value="HATPase_C_sf"/>
</dbReference>
<dbReference type="PROSITE" id="PS50885">
    <property type="entry name" value="HAMP"/>
    <property type="match status" value="1"/>
</dbReference>
<dbReference type="InterPro" id="IPR003594">
    <property type="entry name" value="HATPase_dom"/>
</dbReference>
<evidence type="ECO:0000313" key="20">
    <source>
        <dbReference type="Proteomes" id="UP000547674"/>
    </source>
</evidence>
<evidence type="ECO:0000256" key="6">
    <source>
        <dbReference type="ARBA" id="ARBA00022679"/>
    </source>
</evidence>
<feature type="domain" description="HAMP" evidence="18">
    <location>
        <begin position="212"/>
        <end position="264"/>
    </location>
</feature>
<keyword evidence="9 19" id="KW-0418">Kinase</keyword>
<evidence type="ECO:0000256" key="12">
    <source>
        <dbReference type="ARBA" id="ARBA00023012"/>
    </source>
</evidence>
<dbReference type="SUPFAM" id="SSF47384">
    <property type="entry name" value="Homodimeric domain of signal transducing histidine kinase"/>
    <property type="match status" value="1"/>
</dbReference>
<dbReference type="PROSITE" id="PS50109">
    <property type="entry name" value="HIS_KIN"/>
    <property type="match status" value="1"/>
</dbReference>
<keyword evidence="12" id="KW-0902">Two-component regulatory system</keyword>
<keyword evidence="10" id="KW-0067">ATP-binding</keyword>
<dbReference type="FunFam" id="3.30.565.10:FF:000006">
    <property type="entry name" value="Sensor histidine kinase WalK"/>
    <property type="match status" value="1"/>
</dbReference>
<comment type="catalytic activity">
    <reaction evidence="1">
        <text>ATP + protein L-histidine = ADP + protein N-phospho-L-histidine.</text>
        <dbReference type="EC" id="2.7.13.3"/>
    </reaction>
</comment>
<dbReference type="InterPro" id="IPR005467">
    <property type="entry name" value="His_kinase_dom"/>
</dbReference>
<dbReference type="Gene3D" id="3.30.565.10">
    <property type="entry name" value="Histidine kinase-like ATPase, C-terminal domain"/>
    <property type="match status" value="1"/>
</dbReference>
<dbReference type="Pfam" id="PF00672">
    <property type="entry name" value="HAMP"/>
    <property type="match status" value="1"/>
</dbReference>
<evidence type="ECO:0000256" key="13">
    <source>
        <dbReference type="ARBA" id="ARBA00023136"/>
    </source>
</evidence>
<dbReference type="Gene3D" id="6.10.340.10">
    <property type="match status" value="1"/>
</dbReference>
<dbReference type="PRINTS" id="PR00344">
    <property type="entry name" value="BCTRLSENSOR"/>
</dbReference>
<name>A0A7Y2E9T3_UNCEI</name>
<dbReference type="SUPFAM" id="SSF158472">
    <property type="entry name" value="HAMP domain-like"/>
    <property type="match status" value="1"/>
</dbReference>
<keyword evidence="13 16" id="KW-0472">Membrane</keyword>
<evidence type="ECO:0000313" key="19">
    <source>
        <dbReference type="EMBL" id="NNF06917.1"/>
    </source>
</evidence>
<evidence type="ECO:0000256" key="5">
    <source>
        <dbReference type="ARBA" id="ARBA00022553"/>
    </source>
</evidence>
<evidence type="ECO:0000256" key="3">
    <source>
        <dbReference type="ARBA" id="ARBA00012438"/>
    </source>
</evidence>
<dbReference type="CDD" id="cd00075">
    <property type="entry name" value="HATPase"/>
    <property type="match status" value="1"/>
</dbReference>
<keyword evidence="8" id="KW-0547">Nucleotide-binding</keyword>
<sequence length="496" mass="54853">MSRLPGFPSLFWTFAISFLIVILVTGVLQILVPVLFLRPAVERSVRAEATTLAQASARNIGEAWTQDPNADIRNELRHQVKDTRVFFLLEDVDDRLQGFRAPTPWDRKGRPPMRKGRLGEGRRGSGGPSPGGPGAVPPLGADGRPDFETLRERFTEVARVPVMVEGTTVAELVGYAALSGRGWLPPEVRRSRGLVLPLVLLVSALGGLLLFRRFLSRLKRLENQAMLVSQGDLTARIPKPSRDEIGRVAESMNLMTENLESARAKIESHQKQRQQLIADISHELATPLTSIRGYAETLSNPEVQLNADEREQYLQYILHESGRMDGLIKDMLELSRVESGNLELDFEKLDLTSLLKHTVERFQPKFREAGLTLRFENGREGFVQADGRRLEQVFDNLLVNATRYVPSGGRVVVSLEDEGQNGWLVTIQDDGPGFPGQDLDQVFDRFYQGDASRGGEGSGLGLAIVQQIIRAHRGTVQAQNLSSGGASILISIPKAT</sequence>
<dbReference type="GO" id="GO:0000155">
    <property type="term" value="F:phosphorelay sensor kinase activity"/>
    <property type="evidence" value="ECO:0007669"/>
    <property type="project" value="InterPro"/>
</dbReference>
<dbReference type="GO" id="GO:0005886">
    <property type="term" value="C:plasma membrane"/>
    <property type="evidence" value="ECO:0007669"/>
    <property type="project" value="UniProtKB-SubCell"/>
</dbReference>
<dbReference type="InterPro" id="IPR003660">
    <property type="entry name" value="HAMP_dom"/>
</dbReference>
<evidence type="ECO:0000256" key="15">
    <source>
        <dbReference type="SAM" id="MobiDB-lite"/>
    </source>
</evidence>
<dbReference type="CDD" id="cd00082">
    <property type="entry name" value="HisKA"/>
    <property type="match status" value="1"/>
</dbReference>
<evidence type="ECO:0000256" key="14">
    <source>
        <dbReference type="SAM" id="Coils"/>
    </source>
</evidence>
<comment type="subcellular location">
    <subcellularLocation>
        <location evidence="2">Cell membrane</location>
        <topology evidence="2">Multi-pass membrane protein</topology>
    </subcellularLocation>
</comment>
<evidence type="ECO:0000256" key="1">
    <source>
        <dbReference type="ARBA" id="ARBA00000085"/>
    </source>
</evidence>
<dbReference type="Pfam" id="PF02518">
    <property type="entry name" value="HATPase_c"/>
    <property type="match status" value="1"/>
</dbReference>
<evidence type="ECO:0000256" key="8">
    <source>
        <dbReference type="ARBA" id="ARBA00022741"/>
    </source>
</evidence>
<dbReference type="CDD" id="cd06225">
    <property type="entry name" value="HAMP"/>
    <property type="match status" value="1"/>
</dbReference>
<dbReference type="Pfam" id="PF00512">
    <property type="entry name" value="HisKA"/>
    <property type="match status" value="1"/>
</dbReference>
<dbReference type="Gene3D" id="1.10.287.130">
    <property type="match status" value="1"/>
</dbReference>
<evidence type="ECO:0000259" key="18">
    <source>
        <dbReference type="PROSITE" id="PS50885"/>
    </source>
</evidence>
<evidence type="ECO:0000256" key="11">
    <source>
        <dbReference type="ARBA" id="ARBA00022989"/>
    </source>
</evidence>
<evidence type="ECO:0000256" key="16">
    <source>
        <dbReference type="SAM" id="Phobius"/>
    </source>
</evidence>
<evidence type="ECO:0000259" key="17">
    <source>
        <dbReference type="PROSITE" id="PS50109"/>
    </source>
</evidence>
<feature type="transmembrane region" description="Helical" evidence="16">
    <location>
        <begin position="12"/>
        <end position="37"/>
    </location>
</feature>
<dbReference type="InterPro" id="IPR036097">
    <property type="entry name" value="HisK_dim/P_sf"/>
</dbReference>
<dbReference type="EC" id="2.7.13.3" evidence="3"/>
<dbReference type="InterPro" id="IPR050398">
    <property type="entry name" value="HssS/ArlS-like"/>
</dbReference>
<keyword evidence="6" id="KW-0808">Transferase</keyword>
<feature type="compositionally biased region" description="Gly residues" evidence="15">
    <location>
        <begin position="124"/>
        <end position="134"/>
    </location>
</feature>
<keyword evidence="14" id="KW-0175">Coiled coil</keyword>
<dbReference type="InterPro" id="IPR004358">
    <property type="entry name" value="Sig_transdc_His_kin-like_C"/>
</dbReference>
<dbReference type="Proteomes" id="UP000547674">
    <property type="component" value="Unassembled WGS sequence"/>
</dbReference>
<dbReference type="FunFam" id="1.10.287.130:FF:000001">
    <property type="entry name" value="Two-component sensor histidine kinase"/>
    <property type="match status" value="1"/>
</dbReference>
<evidence type="ECO:0000256" key="2">
    <source>
        <dbReference type="ARBA" id="ARBA00004651"/>
    </source>
</evidence>
<organism evidence="19 20">
    <name type="scientific">Eiseniibacteriota bacterium</name>
    <dbReference type="NCBI Taxonomy" id="2212470"/>
    <lineage>
        <taxon>Bacteria</taxon>
        <taxon>Candidatus Eiseniibacteriota</taxon>
    </lineage>
</organism>
<accession>A0A7Y2E9T3</accession>
<keyword evidence="5" id="KW-0597">Phosphoprotein</keyword>
<protein>
    <recommendedName>
        <fullName evidence="3">histidine kinase</fullName>
        <ecNumber evidence="3">2.7.13.3</ecNumber>
    </recommendedName>
</protein>
<dbReference type="InterPro" id="IPR003661">
    <property type="entry name" value="HisK_dim/P_dom"/>
</dbReference>
<evidence type="ECO:0000256" key="4">
    <source>
        <dbReference type="ARBA" id="ARBA00022475"/>
    </source>
</evidence>
<evidence type="ECO:0000256" key="10">
    <source>
        <dbReference type="ARBA" id="ARBA00022840"/>
    </source>
</evidence>
<gene>
    <name evidence="19" type="ORF">HKN21_09170</name>
</gene>
<evidence type="ECO:0000256" key="7">
    <source>
        <dbReference type="ARBA" id="ARBA00022692"/>
    </source>
</evidence>
<dbReference type="SUPFAM" id="SSF55874">
    <property type="entry name" value="ATPase domain of HSP90 chaperone/DNA topoisomerase II/histidine kinase"/>
    <property type="match status" value="1"/>
</dbReference>
<dbReference type="EMBL" id="JABDJR010000363">
    <property type="protein sequence ID" value="NNF06917.1"/>
    <property type="molecule type" value="Genomic_DNA"/>
</dbReference>
<dbReference type="SMART" id="SM00304">
    <property type="entry name" value="HAMP"/>
    <property type="match status" value="1"/>
</dbReference>
<feature type="region of interest" description="Disordered" evidence="15">
    <location>
        <begin position="100"/>
        <end position="145"/>
    </location>
</feature>
<proteinExistence type="predicted"/>
<dbReference type="PANTHER" id="PTHR45528:SF1">
    <property type="entry name" value="SENSOR HISTIDINE KINASE CPXA"/>
    <property type="match status" value="1"/>
</dbReference>
<comment type="caution">
    <text evidence="19">The sequence shown here is derived from an EMBL/GenBank/DDBJ whole genome shotgun (WGS) entry which is preliminary data.</text>
</comment>
<dbReference type="AlphaFoldDB" id="A0A7Y2E9T3"/>
<feature type="transmembrane region" description="Helical" evidence="16">
    <location>
        <begin position="194"/>
        <end position="215"/>
    </location>
</feature>
<evidence type="ECO:0000256" key="9">
    <source>
        <dbReference type="ARBA" id="ARBA00022777"/>
    </source>
</evidence>
<keyword evidence="11 16" id="KW-1133">Transmembrane helix</keyword>
<keyword evidence="4" id="KW-1003">Cell membrane</keyword>
<keyword evidence="7 16" id="KW-0812">Transmembrane</keyword>
<dbReference type="GO" id="GO:0005524">
    <property type="term" value="F:ATP binding"/>
    <property type="evidence" value="ECO:0007669"/>
    <property type="project" value="UniProtKB-KW"/>
</dbReference>
<dbReference type="SMART" id="SM00388">
    <property type="entry name" value="HisKA"/>
    <property type="match status" value="1"/>
</dbReference>
<feature type="coiled-coil region" evidence="14">
    <location>
        <begin position="252"/>
        <end position="279"/>
    </location>
</feature>
<dbReference type="SMART" id="SM00387">
    <property type="entry name" value="HATPase_c"/>
    <property type="match status" value="1"/>
</dbReference>
<reference evidence="19 20" key="1">
    <citation type="submission" date="2020-03" db="EMBL/GenBank/DDBJ databases">
        <title>Metabolic flexibility allows generalist bacteria to become dominant in a frequently disturbed ecosystem.</title>
        <authorList>
            <person name="Chen Y.-J."/>
            <person name="Leung P.M."/>
            <person name="Bay S.K."/>
            <person name="Hugenholtz P."/>
            <person name="Kessler A.J."/>
            <person name="Shelley G."/>
            <person name="Waite D.W."/>
            <person name="Cook P.L."/>
            <person name="Greening C."/>
        </authorList>
    </citation>
    <scope>NUCLEOTIDE SEQUENCE [LARGE SCALE GENOMIC DNA]</scope>
    <source>
        <strain evidence="19">SS_bin_28</strain>
    </source>
</reference>
<dbReference type="PANTHER" id="PTHR45528">
    <property type="entry name" value="SENSOR HISTIDINE KINASE CPXA"/>
    <property type="match status" value="1"/>
</dbReference>